<dbReference type="AlphaFoldDB" id="A0A2T4BYW7"/>
<dbReference type="OrthoDB" id="269872at2759"/>
<dbReference type="CDD" id="cd02440">
    <property type="entry name" value="AdoMet_MTases"/>
    <property type="match status" value="1"/>
</dbReference>
<protein>
    <submittedName>
        <fullName evidence="4">S-adenosyl-L-methionine-dependent methyltransferase</fullName>
    </submittedName>
</protein>
<dbReference type="PANTHER" id="PTHR18895:SF74">
    <property type="entry name" value="MTRF1L RELEASE FACTOR GLUTAMINE METHYLTRANSFERASE"/>
    <property type="match status" value="1"/>
</dbReference>
<evidence type="ECO:0000256" key="2">
    <source>
        <dbReference type="ARBA" id="ARBA00022679"/>
    </source>
</evidence>
<proteinExistence type="predicted"/>
<dbReference type="InterPro" id="IPR050320">
    <property type="entry name" value="N5-glutamine_MTase"/>
</dbReference>
<dbReference type="SUPFAM" id="SSF53335">
    <property type="entry name" value="S-adenosyl-L-methionine-dependent methyltransferases"/>
    <property type="match status" value="1"/>
</dbReference>
<evidence type="ECO:0000313" key="4">
    <source>
        <dbReference type="EMBL" id="PTB74426.1"/>
    </source>
</evidence>
<name>A0A2T4BYW7_TRILO</name>
<dbReference type="InterPro" id="IPR010286">
    <property type="entry name" value="METTL16/RlmF"/>
</dbReference>
<dbReference type="GO" id="GO:0008276">
    <property type="term" value="F:protein methyltransferase activity"/>
    <property type="evidence" value="ECO:0007669"/>
    <property type="project" value="InterPro"/>
</dbReference>
<keyword evidence="5" id="KW-1185">Reference proteome</keyword>
<evidence type="ECO:0000256" key="3">
    <source>
        <dbReference type="ARBA" id="ARBA00022691"/>
    </source>
</evidence>
<dbReference type="Proteomes" id="UP000240760">
    <property type="component" value="Unassembled WGS sequence"/>
</dbReference>
<dbReference type="GO" id="GO:0003676">
    <property type="term" value="F:nucleic acid binding"/>
    <property type="evidence" value="ECO:0007669"/>
    <property type="project" value="InterPro"/>
</dbReference>
<reference evidence="4 5" key="1">
    <citation type="submission" date="2016-07" db="EMBL/GenBank/DDBJ databases">
        <title>Multiple horizontal gene transfer events from other fungi enriched the ability of initially mycotrophic Trichoderma (Ascomycota) to feed on dead plant biomass.</title>
        <authorList>
            <consortium name="DOE Joint Genome Institute"/>
            <person name="Aerts A."/>
            <person name="Atanasova L."/>
            <person name="Chenthamara K."/>
            <person name="Zhang J."/>
            <person name="Grujic M."/>
            <person name="Henrissat B."/>
            <person name="Kuo A."/>
            <person name="Salamov A."/>
            <person name="Lipzen A."/>
            <person name="Labutti K."/>
            <person name="Barry K."/>
            <person name="Miao Y."/>
            <person name="Rahimi M.J."/>
            <person name="Shen Q."/>
            <person name="Grigoriev I.V."/>
            <person name="Kubicek C.P."/>
            <person name="Druzhinina I.S."/>
        </authorList>
    </citation>
    <scope>NUCLEOTIDE SEQUENCE [LARGE SCALE GENOMIC DNA]</scope>
    <source>
        <strain evidence="4 5">ATCC 18648</strain>
    </source>
</reference>
<accession>A0A2T4BYW7</accession>
<dbReference type="InterPro" id="IPR002052">
    <property type="entry name" value="DNA_methylase_N6_adenine_CS"/>
</dbReference>
<dbReference type="GO" id="GO:0032259">
    <property type="term" value="P:methylation"/>
    <property type="evidence" value="ECO:0007669"/>
    <property type="project" value="UniProtKB-KW"/>
</dbReference>
<dbReference type="PANTHER" id="PTHR18895">
    <property type="entry name" value="HEMK METHYLTRANSFERASE"/>
    <property type="match status" value="1"/>
</dbReference>
<keyword evidence="1 4" id="KW-0489">Methyltransferase</keyword>
<gene>
    <name evidence="4" type="ORF">M440DRAFT_1403789</name>
</gene>
<dbReference type="Pfam" id="PF05971">
    <property type="entry name" value="Methyltransf_10"/>
    <property type="match status" value="1"/>
</dbReference>
<dbReference type="GO" id="GO:0005739">
    <property type="term" value="C:mitochondrion"/>
    <property type="evidence" value="ECO:0007669"/>
    <property type="project" value="TreeGrafter"/>
</dbReference>
<organism evidence="4 5">
    <name type="scientific">Trichoderma longibrachiatum ATCC 18648</name>
    <dbReference type="NCBI Taxonomy" id="983965"/>
    <lineage>
        <taxon>Eukaryota</taxon>
        <taxon>Fungi</taxon>
        <taxon>Dikarya</taxon>
        <taxon>Ascomycota</taxon>
        <taxon>Pezizomycotina</taxon>
        <taxon>Sordariomycetes</taxon>
        <taxon>Hypocreomycetidae</taxon>
        <taxon>Hypocreales</taxon>
        <taxon>Hypocreaceae</taxon>
        <taxon>Trichoderma</taxon>
    </lineage>
</organism>
<dbReference type="InterPro" id="IPR004556">
    <property type="entry name" value="HemK-like"/>
</dbReference>
<dbReference type="PROSITE" id="PS00092">
    <property type="entry name" value="N6_MTASE"/>
    <property type="match status" value="1"/>
</dbReference>
<dbReference type="Gene3D" id="3.40.50.150">
    <property type="entry name" value="Vaccinia Virus protein VP39"/>
    <property type="match status" value="1"/>
</dbReference>
<keyword evidence="3" id="KW-0949">S-adenosyl-L-methionine</keyword>
<dbReference type="InterPro" id="IPR029063">
    <property type="entry name" value="SAM-dependent_MTases_sf"/>
</dbReference>
<evidence type="ECO:0000256" key="1">
    <source>
        <dbReference type="ARBA" id="ARBA00022603"/>
    </source>
</evidence>
<dbReference type="EMBL" id="KZ679136">
    <property type="protein sequence ID" value="PTB74426.1"/>
    <property type="molecule type" value="Genomic_DNA"/>
</dbReference>
<sequence length="351" mass="39177">MPRIPPWLFRRANRRSPNIAALLPACRNLQSAVNELRWLKEHVNGITRTDKEGLLSRLCRKRGHGYPLQYILGTQPFGPLDIKCRPGVLIPRPETEAYTYHLADLIKAGSLGVGASDQGLGIVDFCTGTGCIPLLLYALLYRQFEGLEVLGVDISTQAVSLARNNIAHNARLGHLPDMRPNHTVDILQGDIFQDQTLEKLQERTWDVMVSNPPYISRRAWRHGGGQIGHSVRKYEPSLALVPGDGIPIPADWEHEDIFYARLLDIAYRLKPKAMLLEIGDEMQAARVIARFSQHRLSVGSHMEIWRDWPDMTPDHDEGFLLDTTTADGCSQTVVAKGSGNVRSILLTLGSS</sequence>
<keyword evidence="2 4" id="KW-0808">Transferase</keyword>
<dbReference type="STRING" id="983965.A0A2T4BYW7"/>
<dbReference type="NCBIfam" id="TIGR00536">
    <property type="entry name" value="hemK_fam"/>
    <property type="match status" value="1"/>
</dbReference>
<evidence type="ECO:0000313" key="5">
    <source>
        <dbReference type="Proteomes" id="UP000240760"/>
    </source>
</evidence>